<evidence type="ECO:0000313" key="4">
    <source>
        <dbReference type="Proteomes" id="UP000316921"/>
    </source>
</evidence>
<sequence length="538" mass="56001" precursor="true">MHLHSLTACVLLASPALSQQSLAPPNLETGVLGGFQGAMFGATVVVDGDRALIAAPVTNLGTSFSGAAWIYHWNGQGWELEQRLDAPGVESYQEFGTHADLRGDVAVVGCRYMDTASGFNSGGAVVFERQAGAWNVVAELTPPAGSAGKQFGRGIAVDGDLVVVNTDQPQDPFLVYERQANGTWPLVGEVNLDQPQGLSLLQSSAEVRGDTLYLPMPYQATSEGEIQVFERDALGWHLAQKIRTNATTPFNYLGRSFDVDGDTLVSGSPFVEQPGGVQGQVTVFERIGGQWFELDELSDGPANMQSLYGDSVALSGDRMLVGQPQSGLGVAGTPRLHVYERLNGAWTLVRTELDPRGTPVPYVPGQGVYGTYFGDALDLDGERAIVGAPFDDALFQDAGEAWVYDVGRLGVDVGAVSLGAGGTQALDLQAGFPEAGNVHLVLGSFAGSSPGLAVAGTTLPLNADPYLLFLLANPNAPPVVGGLGLLDANGQGSAQVVVGAASAPALAGLTVAHAYVVLDAVSFVPRAASEAEALELLP</sequence>
<accession>A0A518BDL4</accession>
<reference evidence="3 4" key="1">
    <citation type="submission" date="2019-02" db="EMBL/GenBank/DDBJ databases">
        <title>Deep-cultivation of Planctomycetes and their phenomic and genomic characterization uncovers novel biology.</title>
        <authorList>
            <person name="Wiegand S."/>
            <person name="Jogler M."/>
            <person name="Boedeker C."/>
            <person name="Pinto D."/>
            <person name="Vollmers J."/>
            <person name="Rivas-Marin E."/>
            <person name="Kohn T."/>
            <person name="Peeters S.H."/>
            <person name="Heuer A."/>
            <person name="Rast P."/>
            <person name="Oberbeckmann S."/>
            <person name="Bunk B."/>
            <person name="Jeske O."/>
            <person name="Meyerdierks A."/>
            <person name="Storesund J.E."/>
            <person name="Kallscheuer N."/>
            <person name="Luecker S."/>
            <person name="Lage O.M."/>
            <person name="Pohl T."/>
            <person name="Merkel B.J."/>
            <person name="Hornburger P."/>
            <person name="Mueller R.-W."/>
            <person name="Bruemmer F."/>
            <person name="Labrenz M."/>
            <person name="Spormann A.M."/>
            <person name="Op den Camp H."/>
            <person name="Overmann J."/>
            <person name="Amann R."/>
            <person name="Jetten M.S.M."/>
            <person name="Mascher T."/>
            <person name="Medema M.H."/>
            <person name="Devos D.P."/>
            <person name="Kaster A.-K."/>
            <person name="Ovreas L."/>
            <person name="Rohde M."/>
            <person name="Galperin M.Y."/>
            <person name="Jogler C."/>
        </authorList>
    </citation>
    <scope>NUCLEOTIDE SEQUENCE [LARGE SCALE GENOMIC DNA]</scope>
    <source>
        <strain evidence="3 4">Pla133</strain>
    </source>
</reference>
<keyword evidence="4" id="KW-1185">Reference proteome</keyword>
<dbReference type="InterPro" id="IPR011043">
    <property type="entry name" value="Gal_Oxase/kelch_b-propeller"/>
</dbReference>
<dbReference type="Gene3D" id="2.130.10.130">
    <property type="entry name" value="Integrin alpha, N-terminal"/>
    <property type="match status" value="2"/>
</dbReference>
<evidence type="ECO:0008006" key="5">
    <source>
        <dbReference type="Google" id="ProtNLM"/>
    </source>
</evidence>
<dbReference type="PANTHER" id="PTHR36220:SF1">
    <property type="entry name" value="GAMMA TUBULIN COMPLEX COMPONENT C-TERMINAL DOMAIN-CONTAINING PROTEIN"/>
    <property type="match status" value="1"/>
</dbReference>
<dbReference type="InterPro" id="IPR028994">
    <property type="entry name" value="Integrin_alpha_N"/>
</dbReference>
<dbReference type="PANTHER" id="PTHR36220">
    <property type="entry name" value="UNNAMED PRODUCT"/>
    <property type="match status" value="1"/>
</dbReference>
<organism evidence="3 4">
    <name type="scientific">Engelhardtia mirabilis</name>
    <dbReference type="NCBI Taxonomy" id="2528011"/>
    <lineage>
        <taxon>Bacteria</taxon>
        <taxon>Pseudomonadati</taxon>
        <taxon>Planctomycetota</taxon>
        <taxon>Planctomycetia</taxon>
        <taxon>Planctomycetia incertae sedis</taxon>
        <taxon>Engelhardtia</taxon>
    </lineage>
</organism>
<feature type="signal peptide" evidence="2">
    <location>
        <begin position="1"/>
        <end position="23"/>
    </location>
</feature>
<dbReference type="AlphaFoldDB" id="A0A518BDL4"/>
<evidence type="ECO:0000256" key="1">
    <source>
        <dbReference type="ARBA" id="ARBA00022729"/>
    </source>
</evidence>
<evidence type="ECO:0000256" key="2">
    <source>
        <dbReference type="SAM" id="SignalP"/>
    </source>
</evidence>
<evidence type="ECO:0000313" key="3">
    <source>
        <dbReference type="EMBL" id="QDU65042.1"/>
    </source>
</evidence>
<proteinExistence type="predicted"/>
<dbReference type="InterPro" id="IPR013517">
    <property type="entry name" value="FG-GAP"/>
</dbReference>
<dbReference type="RefSeq" id="WP_145061290.1">
    <property type="nucleotide sequence ID" value="NZ_CP036287.1"/>
</dbReference>
<name>A0A518BDL4_9BACT</name>
<keyword evidence="1 2" id="KW-0732">Signal</keyword>
<feature type="chain" id="PRO_5021825711" description="FG-GAP repeat protein" evidence="2">
    <location>
        <begin position="24"/>
        <end position="538"/>
    </location>
</feature>
<gene>
    <name evidence="3" type="ORF">Pla133_01050</name>
</gene>
<dbReference type="KEGG" id="pbap:Pla133_01050"/>
<dbReference type="Pfam" id="PF14312">
    <property type="entry name" value="FG-GAP_2"/>
    <property type="match status" value="2"/>
</dbReference>
<dbReference type="EMBL" id="CP036287">
    <property type="protein sequence ID" value="QDU65042.1"/>
    <property type="molecule type" value="Genomic_DNA"/>
</dbReference>
<dbReference type="SUPFAM" id="SSF50965">
    <property type="entry name" value="Galactose oxidase, central domain"/>
    <property type="match status" value="1"/>
</dbReference>
<dbReference type="Proteomes" id="UP000316921">
    <property type="component" value="Chromosome"/>
</dbReference>
<protein>
    <recommendedName>
        <fullName evidence="5">FG-GAP repeat protein</fullName>
    </recommendedName>
</protein>